<keyword evidence="2" id="KW-0443">Lipid metabolism</keyword>
<comment type="caution">
    <text evidence="4">The sequence shown here is derived from an EMBL/GenBank/DDBJ whole genome shotgun (WGS) entry which is preliminary data.</text>
</comment>
<organism evidence="4 5">
    <name type="scientific">Sphingomonas colocasiae</name>
    <dbReference type="NCBI Taxonomy" id="1848973"/>
    <lineage>
        <taxon>Bacteria</taxon>
        <taxon>Pseudomonadati</taxon>
        <taxon>Pseudomonadota</taxon>
        <taxon>Alphaproteobacteria</taxon>
        <taxon>Sphingomonadales</taxon>
        <taxon>Sphingomonadaceae</taxon>
        <taxon>Sphingomonas</taxon>
    </lineage>
</organism>
<dbReference type="CDD" id="cd06558">
    <property type="entry name" value="crotonase-like"/>
    <property type="match status" value="1"/>
</dbReference>
<evidence type="ECO:0000313" key="5">
    <source>
        <dbReference type="Proteomes" id="UP000706039"/>
    </source>
</evidence>
<evidence type="ECO:0000256" key="2">
    <source>
        <dbReference type="ARBA" id="ARBA00023098"/>
    </source>
</evidence>
<keyword evidence="5" id="KW-1185">Reference proteome</keyword>
<dbReference type="Gene3D" id="3.90.226.10">
    <property type="entry name" value="2-enoyl-CoA Hydratase, Chain A, domain 1"/>
    <property type="match status" value="1"/>
</dbReference>
<dbReference type="Proteomes" id="UP000706039">
    <property type="component" value="Unassembled WGS sequence"/>
</dbReference>
<dbReference type="Pfam" id="PF00378">
    <property type="entry name" value="ECH_1"/>
    <property type="match status" value="1"/>
</dbReference>
<dbReference type="InterPro" id="IPR014748">
    <property type="entry name" value="Enoyl-CoA_hydra_C"/>
</dbReference>
<sequence>MSEGDTEAPEVLLEMRGHVALITLNRPAQRNAINGAIASAIEGLVRQTEADDAVRAVVLASSHDKVFCAGADLAEISRGNAAALSTEAGGFGGLVRAKRIKPWIAAVGGAAFAGGCELVLACDMIVASEAARFALPEVKRGLFAAAAGPLRLQRVLPRNIALELVATGDPIGADRAYQLGMVNRLVPQDALIDAALDLAAAIAVNAPLAVRESLAIARDVPDLDEIAYWERSKAAEALVFSSDDAREGPLAFLEKREPNWMGR</sequence>
<dbReference type="RefSeq" id="WP_222991419.1">
    <property type="nucleotide sequence ID" value="NZ_JAINVV010000008.1"/>
</dbReference>
<evidence type="ECO:0000256" key="3">
    <source>
        <dbReference type="ARBA" id="ARBA00023239"/>
    </source>
</evidence>
<keyword evidence="3" id="KW-0456">Lyase</keyword>
<evidence type="ECO:0000313" key="4">
    <source>
        <dbReference type="EMBL" id="MBY8824351.1"/>
    </source>
</evidence>
<dbReference type="SUPFAM" id="SSF52096">
    <property type="entry name" value="ClpP/crotonase"/>
    <property type="match status" value="1"/>
</dbReference>
<accession>A0ABS7PSN1</accession>
<protein>
    <submittedName>
        <fullName evidence="4">Enoyl-CoA hydratase/isomerase family protein</fullName>
    </submittedName>
</protein>
<evidence type="ECO:0000256" key="1">
    <source>
        <dbReference type="ARBA" id="ARBA00005254"/>
    </source>
</evidence>
<dbReference type="InterPro" id="IPR001753">
    <property type="entry name" value="Enoyl-CoA_hydra/iso"/>
</dbReference>
<gene>
    <name evidence="4" type="ORF">K7G82_18750</name>
</gene>
<dbReference type="PANTHER" id="PTHR11941">
    <property type="entry name" value="ENOYL-COA HYDRATASE-RELATED"/>
    <property type="match status" value="1"/>
</dbReference>
<reference evidence="4 5" key="1">
    <citation type="submission" date="2021-08" db="EMBL/GenBank/DDBJ databases">
        <authorList>
            <person name="Tuo L."/>
        </authorList>
    </citation>
    <scope>NUCLEOTIDE SEQUENCE [LARGE SCALE GENOMIC DNA]</scope>
    <source>
        <strain evidence="4 5">JCM 31229</strain>
    </source>
</reference>
<dbReference type="InterPro" id="IPR029045">
    <property type="entry name" value="ClpP/crotonase-like_dom_sf"/>
</dbReference>
<dbReference type="PANTHER" id="PTHR11941:SF169">
    <property type="entry name" value="(7AS)-7A-METHYL-1,5-DIOXO-2,3,5,6,7,7A-HEXAHYDRO-1H-INDENE-CARBOXYL-COA HYDROLASE"/>
    <property type="match status" value="1"/>
</dbReference>
<dbReference type="EMBL" id="JAINVV010000008">
    <property type="protein sequence ID" value="MBY8824351.1"/>
    <property type="molecule type" value="Genomic_DNA"/>
</dbReference>
<dbReference type="Gene3D" id="1.10.12.10">
    <property type="entry name" value="Lyase 2-enoyl-coa Hydratase, Chain A, domain 2"/>
    <property type="match status" value="1"/>
</dbReference>
<proteinExistence type="inferred from homology"/>
<comment type="similarity">
    <text evidence="1">Belongs to the enoyl-CoA hydratase/isomerase family.</text>
</comment>
<name>A0ABS7PSN1_9SPHN</name>